<name>A0ABN3FQY2_9ACTN</name>
<dbReference type="Proteomes" id="UP001501444">
    <property type="component" value="Unassembled WGS sequence"/>
</dbReference>
<keyword evidence="1" id="KW-1133">Transmembrane helix</keyword>
<keyword evidence="2" id="KW-0732">Signal</keyword>
<organism evidence="3 4">
    <name type="scientific">Dactylosporangium salmoneum</name>
    <dbReference type="NCBI Taxonomy" id="53361"/>
    <lineage>
        <taxon>Bacteria</taxon>
        <taxon>Bacillati</taxon>
        <taxon>Actinomycetota</taxon>
        <taxon>Actinomycetes</taxon>
        <taxon>Micromonosporales</taxon>
        <taxon>Micromonosporaceae</taxon>
        <taxon>Dactylosporangium</taxon>
    </lineage>
</organism>
<protein>
    <submittedName>
        <fullName evidence="3">Uncharacterized protein</fullName>
    </submittedName>
</protein>
<accession>A0ABN3FQY2</accession>
<reference evidence="3 4" key="1">
    <citation type="journal article" date="2019" name="Int. J. Syst. Evol. Microbiol.">
        <title>The Global Catalogue of Microorganisms (GCM) 10K type strain sequencing project: providing services to taxonomists for standard genome sequencing and annotation.</title>
        <authorList>
            <consortium name="The Broad Institute Genomics Platform"/>
            <consortium name="The Broad Institute Genome Sequencing Center for Infectious Disease"/>
            <person name="Wu L."/>
            <person name="Ma J."/>
        </authorList>
    </citation>
    <scope>NUCLEOTIDE SEQUENCE [LARGE SCALE GENOMIC DNA]</scope>
    <source>
        <strain evidence="3 4">JCM 3272</strain>
    </source>
</reference>
<sequence>MAQRLLAGLLALAAVFIAPQPAAAHPFGDPQTVAVSADAQVVHVRWKAGGLDDLTLLGVALGVLPQDRVMLDGAVFYRDADAAAIGPSPQFAGYLLRQITVTAAGKACAGTVQPPADLAKAGATVDFACPAPIGTATIAVRTLTDLNPAYQSLATGPNGQRTVYRQGADTHEWTLGTAAAGDNLGRSAALQIGVVVGVLLVLAAMGFFLVRRRLKPTTRET</sequence>
<keyword evidence="1" id="KW-0812">Transmembrane</keyword>
<dbReference type="EMBL" id="BAAARV010000016">
    <property type="protein sequence ID" value="GAA2335724.1"/>
    <property type="molecule type" value="Genomic_DNA"/>
</dbReference>
<gene>
    <name evidence="3" type="ORF">GCM10010170_015780</name>
</gene>
<feature type="transmembrane region" description="Helical" evidence="1">
    <location>
        <begin position="188"/>
        <end position="210"/>
    </location>
</feature>
<evidence type="ECO:0000313" key="4">
    <source>
        <dbReference type="Proteomes" id="UP001501444"/>
    </source>
</evidence>
<dbReference type="RefSeq" id="WP_344611588.1">
    <property type="nucleotide sequence ID" value="NZ_BAAARV010000016.1"/>
</dbReference>
<comment type="caution">
    <text evidence="3">The sequence shown here is derived from an EMBL/GenBank/DDBJ whole genome shotgun (WGS) entry which is preliminary data.</text>
</comment>
<keyword evidence="4" id="KW-1185">Reference proteome</keyword>
<evidence type="ECO:0000313" key="3">
    <source>
        <dbReference type="EMBL" id="GAA2335724.1"/>
    </source>
</evidence>
<evidence type="ECO:0000256" key="1">
    <source>
        <dbReference type="SAM" id="Phobius"/>
    </source>
</evidence>
<feature type="signal peptide" evidence="2">
    <location>
        <begin position="1"/>
        <end position="24"/>
    </location>
</feature>
<evidence type="ECO:0000256" key="2">
    <source>
        <dbReference type="SAM" id="SignalP"/>
    </source>
</evidence>
<keyword evidence="1" id="KW-0472">Membrane</keyword>
<feature type="chain" id="PRO_5046260609" evidence="2">
    <location>
        <begin position="25"/>
        <end position="221"/>
    </location>
</feature>
<proteinExistence type="predicted"/>